<evidence type="ECO:0000256" key="7">
    <source>
        <dbReference type="ARBA" id="ARBA00023242"/>
    </source>
</evidence>
<protein>
    <recommendedName>
        <fullName evidence="10">C2H2-type domain-containing protein</fullName>
    </recommendedName>
</protein>
<evidence type="ECO:0000313" key="12">
    <source>
        <dbReference type="Proteomes" id="UP001642360"/>
    </source>
</evidence>
<keyword evidence="5" id="KW-0805">Transcription regulation</keyword>
<evidence type="ECO:0000313" key="11">
    <source>
        <dbReference type="EMBL" id="CAK9185353.1"/>
    </source>
</evidence>
<accession>A0ABC8UW93</accession>
<proteinExistence type="predicted"/>
<evidence type="ECO:0000256" key="1">
    <source>
        <dbReference type="ARBA" id="ARBA00004123"/>
    </source>
</evidence>
<feature type="domain" description="C2H2-type" evidence="10">
    <location>
        <begin position="29"/>
        <end position="56"/>
    </location>
</feature>
<feature type="compositionally biased region" description="Basic and acidic residues" evidence="9">
    <location>
        <begin position="169"/>
        <end position="187"/>
    </location>
</feature>
<dbReference type="Pfam" id="PF13912">
    <property type="entry name" value="zf-C2H2_6"/>
    <property type="match status" value="1"/>
</dbReference>
<evidence type="ECO:0000256" key="9">
    <source>
        <dbReference type="SAM" id="MobiDB-lite"/>
    </source>
</evidence>
<evidence type="ECO:0000256" key="5">
    <source>
        <dbReference type="ARBA" id="ARBA00023015"/>
    </source>
</evidence>
<dbReference type="InterPro" id="IPR036236">
    <property type="entry name" value="Znf_C2H2_sf"/>
</dbReference>
<name>A0ABC8UW93_9AQUA</name>
<dbReference type="SMART" id="SM00355">
    <property type="entry name" value="ZnF_C2H2"/>
    <property type="match status" value="1"/>
</dbReference>
<dbReference type="GO" id="GO:0008270">
    <property type="term" value="F:zinc ion binding"/>
    <property type="evidence" value="ECO:0007669"/>
    <property type="project" value="UniProtKB-KW"/>
</dbReference>
<keyword evidence="6" id="KW-0804">Transcription</keyword>
<dbReference type="InterPro" id="IPR013087">
    <property type="entry name" value="Znf_C2H2_type"/>
</dbReference>
<evidence type="ECO:0000256" key="8">
    <source>
        <dbReference type="PROSITE-ProRule" id="PRU00042"/>
    </source>
</evidence>
<reference evidence="11 12" key="1">
    <citation type="submission" date="2024-02" db="EMBL/GenBank/DDBJ databases">
        <authorList>
            <person name="Vignale AGUSTIN F."/>
            <person name="Sosa J E."/>
            <person name="Modenutti C."/>
        </authorList>
    </citation>
    <scope>NUCLEOTIDE SEQUENCE [LARGE SCALE GENOMIC DNA]</scope>
</reference>
<dbReference type="Proteomes" id="UP001642360">
    <property type="component" value="Unassembled WGS sequence"/>
</dbReference>
<evidence type="ECO:0000256" key="3">
    <source>
        <dbReference type="ARBA" id="ARBA00022771"/>
    </source>
</evidence>
<gene>
    <name evidence="11" type="ORF">ILEXP_LOCUS55747</name>
</gene>
<evidence type="ECO:0000256" key="6">
    <source>
        <dbReference type="ARBA" id="ARBA00023163"/>
    </source>
</evidence>
<keyword evidence="3 8" id="KW-0863">Zinc-finger</keyword>
<feature type="compositionally biased region" description="Polar residues" evidence="9">
    <location>
        <begin position="136"/>
        <end position="165"/>
    </location>
</feature>
<evidence type="ECO:0000256" key="2">
    <source>
        <dbReference type="ARBA" id="ARBA00022723"/>
    </source>
</evidence>
<evidence type="ECO:0000256" key="4">
    <source>
        <dbReference type="ARBA" id="ARBA00022833"/>
    </source>
</evidence>
<dbReference type="AlphaFoldDB" id="A0ABC8UW93"/>
<keyword evidence="4" id="KW-0862">Zinc</keyword>
<comment type="caution">
    <text evidence="11">The sequence shown here is derived from an EMBL/GenBank/DDBJ whole genome shotgun (WGS) entry which is preliminary data.</text>
</comment>
<organism evidence="11 12">
    <name type="scientific">Ilex paraguariensis</name>
    <name type="common">yerba mate</name>
    <dbReference type="NCBI Taxonomy" id="185542"/>
    <lineage>
        <taxon>Eukaryota</taxon>
        <taxon>Viridiplantae</taxon>
        <taxon>Streptophyta</taxon>
        <taxon>Embryophyta</taxon>
        <taxon>Tracheophyta</taxon>
        <taxon>Spermatophyta</taxon>
        <taxon>Magnoliopsida</taxon>
        <taxon>eudicotyledons</taxon>
        <taxon>Gunneridae</taxon>
        <taxon>Pentapetalae</taxon>
        <taxon>asterids</taxon>
        <taxon>campanulids</taxon>
        <taxon>Aquifoliales</taxon>
        <taxon>Aquifoliaceae</taxon>
        <taxon>Ilex</taxon>
    </lineage>
</organism>
<feature type="compositionally biased region" description="Polar residues" evidence="9">
    <location>
        <begin position="78"/>
        <end position="92"/>
    </location>
</feature>
<dbReference type="SUPFAM" id="SSF57667">
    <property type="entry name" value="beta-beta-alpha zinc fingers"/>
    <property type="match status" value="1"/>
</dbReference>
<keyword evidence="12" id="KW-1185">Reference proteome</keyword>
<comment type="subcellular location">
    <subcellularLocation>
        <location evidence="1">Nucleus</location>
    </subcellularLocation>
</comment>
<dbReference type="GO" id="GO:0005634">
    <property type="term" value="C:nucleus"/>
    <property type="evidence" value="ECO:0007669"/>
    <property type="project" value="UniProtKB-SubCell"/>
</dbReference>
<keyword evidence="2" id="KW-0479">Metal-binding</keyword>
<dbReference type="Gene3D" id="3.30.160.60">
    <property type="entry name" value="Classic Zinc Finger"/>
    <property type="match status" value="1"/>
</dbReference>
<dbReference type="InterPro" id="IPR052426">
    <property type="entry name" value="Plant_dev_regulator"/>
</dbReference>
<dbReference type="PANTHER" id="PTHR45801:SF111">
    <property type="entry name" value="C2H2 AND C2HC ZINC FINGERS SUPERFAMILY PROTEIN"/>
    <property type="match status" value="1"/>
</dbReference>
<dbReference type="PANTHER" id="PTHR45801">
    <property type="entry name" value="OS07G0101800 PROTEIN"/>
    <property type="match status" value="1"/>
</dbReference>
<dbReference type="PROSITE" id="PS50157">
    <property type="entry name" value="ZINC_FINGER_C2H2_2"/>
    <property type="match status" value="1"/>
</dbReference>
<dbReference type="EMBL" id="CAUOFW020009279">
    <property type="protein sequence ID" value="CAK9185353.1"/>
    <property type="molecule type" value="Genomic_DNA"/>
</dbReference>
<keyword evidence="7" id="KW-0539">Nucleus</keyword>
<evidence type="ECO:0000259" key="10">
    <source>
        <dbReference type="PROSITE" id="PS50157"/>
    </source>
</evidence>
<dbReference type="PROSITE" id="PS00028">
    <property type="entry name" value="ZINC_FINGER_C2H2_1"/>
    <property type="match status" value="1"/>
</dbReference>
<feature type="region of interest" description="Disordered" evidence="9">
    <location>
        <begin position="55"/>
        <end position="187"/>
    </location>
</feature>
<sequence length="187" mass="20425">METDPTNIDQSGGHIVFSDDQNIGHIKAYTCTFCKRGFSNAQALGGHMNIHRKDRAKLKESSSENLLSENITKKKNTSDSPPVSADENSLQPESGEDKSFTPRRSLNSDKEDDDVVDRAKHDTGAPVQLPLFAETPWTTNDPEASSSVGGNVQKSTQLSHSSSPTELDLELRLGPEPRHSPDINKGQ</sequence>